<protein>
    <submittedName>
        <fullName evidence="1">Uncharacterized protein</fullName>
    </submittedName>
</protein>
<organism evidence="1 2">
    <name type="scientific">Gossypium aridum</name>
    <name type="common">American cotton</name>
    <name type="synonym">Erioxylum aridum</name>
    <dbReference type="NCBI Taxonomy" id="34290"/>
    <lineage>
        <taxon>Eukaryota</taxon>
        <taxon>Viridiplantae</taxon>
        <taxon>Streptophyta</taxon>
        <taxon>Embryophyta</taxon>
        <taxon>Tracheophyta</taxon>
        <taxon>Spermatophyta</taxon>
        <taxon>Magnoliopsida</taxon>
        <taxon>eudicotyledons</taxon>
        <taxon>Gunneridae</taxon>
        <taxon>Pentapetalae</taxon>
        <taxon>rosids</taxon>
        <taxon>malvids</taxon>
        <taxon>Malvales</taxon>
        <taxon>Malvaceae</taxon>
        <taxon>Malvoideae</taxon>
        <taxon>Gossypium</taxon>
    </lineage>
</organism>
<keyword evidence="2" id="KW-1185">Reference proteome</keyword>
<evidence type="ECO:0000313" key="2">
    <source>
        <dbReference type="Proteomes" id="UP000593577"/>
    </source>
</evidence>
<dbReference type="Proteomes" id="UP000593577">
    <property type="component" value="Unassembled WGS sequence"/>
</dbReference>
<comment type="caution">
    <text evidence="1">The sequence shown here is derived from an EMBL/GenBank/DDBJ whole genome shotgun (WGS) entry which is preliminary data.</text>
</comment>
<accession>A0A7J8YU56</accession>
<evidence type="ECO:0000313" key="1">
    <source>
        <dbReference type="EMBL" id="MBA0703116.1"/>
    </source>
</evidence>
<name>A0A7J8YU56_GOSAI</name>
<proteinExistence type="predicted"/>
<dbReference type="EMBL" id="JABFAA010355367">
    <property type="protein sequence ID" value="MBA0703116.1"/>
    <property type="molecule type" value="Genomic_DNA"/>
</dbReference>
<sequence>MAALWTLFPAVGEVSSQLESFTEREENKHNGVFVLRHSGANEIWCQMVVGGALQWVQAADGQKNRGDMITFKSLETKSLMLGLSDMEDDEIVCAC</sequence>
<gene>
    <name evidence="1" type="ORF">Goari_020668</name>
</gene>
<reference evidence="1 2" key="1">
    <citation type="journal article" date="2019" name="Genome Biol. Evol.">
        <title>Insights into the evolution of the New World diploid cottons (Gossypium, subgenus Houzingenia) based on genome sequencing.</title>
        <authorList>
            <person name="Grover C.E."/>
            <person name="Arick M.A. 2nd"/>
            <person name="Thrash A."/>
            <person name="Conover J.L."/>
            <person name="Sanders W.S."/>
            <person name="Peterson D.G."/>
            <person name="Frelichowski J.E."/>
            <person name="Scheffler J.A."/>
            <person name="Scheffler B.E."/>
            <person name="Wendel J.F."/>
        </authorList>
    </citation>
    <scope>NUCLEOTIDE SEQUENCE [LARGE SCALE GENOMIC DNA]</scope>
    <source>
        <strain evidence="1">185</strain>
        <tissue evidence="1">Leaf</tissue>
    </source>
</reference>
<dbReference type="AlphaFoldDB" id="A0A7J8YU56"/>